<dbReference type="HOGENOM" id="CLU_1981948_0_0_1"/>
<gene>
    <name evidence="2" type="ORF">LACBIDRAFT_296856</name>
</gene>
<dbReference type="KEGG" id="lbc:LACBIDRAFT_296856"/>
<sequence length="126" mass="14248">MGYAVPNSHARSKSSERQTKRQGSPPEWDSDRNGAGANCPRAGRWFLKGVAGFWKAQACCRMLVMPIRRLRVGSLPLLLRASRPLLRARHICTSFFHPHIMYGYNGQDDSNAKMNIPRRPTNIQSL</sequence>
<name>B0D9F4_LACBS</name>
<evidence type="ECO:0000256" key="1">
    <source>
        <dbReference type="SAM" id="MobiDB-lite"/>
    </source>
</evidence>
<evidence type="ECO:0000313" key="3">
    <source>
        <dbReference type="Proteomes" id="UP000001194"/>
    </source>
</evidence>
<keyword evidence="3" id="KW-1185">Reference proteome</keyword>
<protein>
    <submittedName>
        <fullName evidence="2">Predicted protein</fullName>
    </submittedName>
</protein>
<accession>B0D9F4</accession>
<dbReference type="AlphaFoldDB" id="B0D9F4"/>
<dbReference type="Proteomes" id="UP000001194">
    <property type="component" value="Unassembled WGS sequence"/>
</dbReference>
<dbReference type="RefSeq" id="XP_001880794.1">
    <property type="nucleotide sequence ID" value="XM_001880759.1"/>
</dbReference>
<dbReference type="EMBL" id="DS547101">
    <property type="protein sequence ID" value="EDR08569.1"/>
    <property type="molecule type" value="Genomic_DNA"/>
</dbReference>
<organism evidence="3">
    <name type="scientific">Laccaria bicolor (strain S238N-H82 / ATCC MYA-4686)</name>
    <name type="common">Bicoloured deceiver</name>
    <name type="synonym">Laccaria laccata var. bicolor</name>
    <dbReference type="NCBI Taxonomy" id="486041"/>
    <lineage>
        <taxon>Eukaryota</taxon>
        <taxon>Fungi</taxon>
        <taxon>Dikarya</taxon>
        <taxon>Basidiomycota</taxon>
        <taxon>Agaricomycotina</taxon>
        <taxon>Agaricomycetes</taxon>
        <taxon>Agaricomycetidae</taxon>
        <taxon>Agaricales</taxon>
        <taxon>Agaricineae</taxon>
        <taxon>Hydnangiaceae</taxon>
        <taxon>Laccaria</taxon>
    </lineage>
</organism>
<dbReference type="GeneID" id="6076593"/>
<dbReference type="InParanoid" id="B0D9F4"/>
<evidence type="ECO:0000313" key="2">
    <source>
        <dbReference type="EMBL" id="EDR08569.1"/>
    </source>
</evidence>
<feature type="region of interest" description="Disordered" evidence="1">
    <location>
        <begin position="1"/>
        <end position="35"/>
    </location>
</feature>
<proteinExistence type="predicted"/>
<reference evidence="2 3" key="1">
    <citation type="journal article" date="2008" name="Nature">
        <title>The genome of Laccaria bicolor provides insights into mycorrhizal symbiosis.</title>
        <authorList>
            <person name="Martin F."/>
            <person name="Aerts A."/>
            <person name="Ahren D."/>
            <person name="Brun A."/>
            <person name="Danchin E.G.J."/>
            <person name="Duchaussoy F."/>
            <person name="Gibon J."/>
            <person name="Kohler A."/>
            <person name="Lindquist E."/>
            <person name="Pereda V."/>
            <person name="Salamov A."/>
            <person name="Shapiro H.J."/>
            <person name="Wuyts J."/>
            <person name="Blaudez D."/>
            <person name="Buee M."/>
            <person name="Brokstein P."/>
            <person name="Canbaeck B."/>
            <person name="Cohen D."/>
            <person name="Courty P.E."/>
            <person name="Coutinho P.M."/>
            <person name="Delaruelle C."/>
            <person name="Detter J.C."/>
            <person name="Deveau A."/>
            <person name="DiFazio S."/>
            <person name="Duplessis S."/>
            <person name="Fraissinet-Tachet L."/>
            <person name="Lucic E."/>
            <person name="Frey-Klett P."/>
            <person name="Fourrey C."/>
            <person name="Feussner I."/>
            <person name="Gay G."/>
            <person name="Grimwood J."/>
            <person name="Hoegger P.J."/>
            <person name="Jain P."/>
            <person name="Kilaru S."/>
            <person name="Labbe J."/>
            <person name="Lin Y.C."/>
            <person name="Legue V."/>
            <person name="Le Tacon F."/>
            <person name="Marmeisse R."/>
            <person name="Melayah D."/>
            <person name="Montanini B."/>
            <person name="Muratet M."/>
            <person name="Nehls U."/>
            <person name="Niculita-Hirzel H."/>
            <person name="Oudot-Le Secq M.P."/>
            <person name="Peter M."/>
            <person name="Quesneville H."/>
            <person name="Rajashekar B."/>
            <person name="Reich M."/>
            <person name="Rouhier N."/>
            <person name="Schmutz J."/>
            <person name="Yin T."/>
            <person name="Chalot M."/>
            <person name="Henrissat B."/>
            <person name="Kuees U."/>
            <person name="Lucas S."/>
            <person name="Van de Peer Y."/>
            <person name="Podila G.K."/>
            <person name="Polle A."/>
            <person name="Pukkila P.J."/>
            <person name="Richardson P.M."/>
            <person name="Rouze P."/>
            <person name="Sanders I.R."/>
            <person name="Stajich J.E."/>
            <person name="Tunlid A."/>
            <person name="Tuskan G."/>
            <person name="Grigoriev I.V."/>
        </authorList>
    </citation>
    <scope>NUCLEOTIDE SEQUENCE [LARGE SCALE GENOMIC DNA]</scope>
    <source>
        <strain evidence="3">S238N-H82 / ATCC MYA-4686</strain>
    </source>
</reference>